<dbReference type="PANTHER" id="PTHR33608:SF7">
    <property type="entry name" value="DUF58 DOMAIN-CONTAINING PROTEIN"/>
    <property type="match status" value="1"/>
</dbReference>
<proteinExistence type="predicted"/>
<dbReference type="PANTHER" id="PTHR33608">
    <property type="entry name" value="BLL2464 PROTEIN"/>
    <property type="match status" value="1"/>
</dbReference>
<dbReference type="AlphaFoldDB" id="A0A3B1DP65"/>
<organism evidence="2">
    <name type="scientific">hydrothermal vent metagenome</name>
    <dbReference type="NCBI Taxonomy" id="652676"/>
    <lineage>
        <taxon>unclassified sequences</taxon>
        <taxon>metagenomes</taxon>
        <taxon>ecological metagenomes</taxon>
    </lineage>
</organism>
<feature type="domain" description="DUF58" evidence="1">
    <location>
        <begin position="50"/>
        <end position="257"/>
    </location>
</feature>
<gene>
    <name evidence="2" type="ORF">MNBD_PLANCTO02-320</name>
</gene>
<evidence type="ECO:0000313" key="2">
    <source>
        <dbReference type="EMBL" id="VAX38653.1"/>
    </source>
</evidence>
<dbReference type="EMBL" id="UOGL01000239">
    <property type="protein sequence ID" value="VAX38653.1"/>
    <property type="molecule type" value="Genomic_DNA"/>
</dbReference>
<name>A0A3B1DP65_9ZZZZ</name>
<dbReference type="InterPro" id="IPR036465">
    <property type="entry name" value="vWFA_dom_sf"/>
</dbReference>
<protein>
    <recommendedName>
        <fullName evidence="1">DUF58 domain-containing protein</fullName>
    </recommendedName>
</protein>
<dbReference type="Gene3D" id="3.40.50.410">
    <property type="entry name" value="von Willebrand factor, type A domain"/>
    <property type="match status" value="1"/>
</dbReference>
<dbReference type="InterPro" id="IPR002881">
    <property type="entry name" value="DUF58"/>
</dbReference>
<accession>A0A3B1DP65</accession>
<evidence type="ECO:0000259" key="1">
    <source>
        <dbReference type="Pfam" id="PF01882"/>
    </source>
</evidence>
<dbReference type="Pfam" id="PF01882">
    <property type="entry name" value="DUF58"/>
    <property type="match status" value="1"/>
</dbReference>
<dbReference type="SUPFAM" id="SSF53300">
    <property type="entry name" value="vWA-like"/>
    <property type="match status" value="1"/>
</dbReference>
<sequence length="303" mass="34990">MADDYRKFLRPEELSRISRLEIRARHVVEGFLSGMHRSPYFGQSVEFVQHREYVQGDEIRNIDWKVWSKTDKYYIKQFEEDTNLRTTLVVDLSESMMFGSGAMTKFDYGCTVAASLAYLLLKQQDSVGLVAFDEGIRTQVPTRSKRNHLHSILMALAAEKPREKTNMYEVLRTVAEGQSLKGMVVIISDLFADREGLFKGLDLLRHRGHDVLVMHLMDDQELDFEYTGTTKFEGMEEMGDLLCDPRALRDGYLNAVEKYLNEVRRHCARSVVDYQTIRTSEHLDAALSHYMNHRIGMSSSLKV</sequence>
<reference evidence="2" key="1">
    <citation type="submission" date="2018-06" db="EMBL/GenBank/DDBJ databases">
        <authorList>
            <person name="Zhirakovskaya E."/>
        </authorList>
    </citation>
    <scope>NUCLEOTIDE SEQUENCE</scope>
</reference>